<keyword evidence="3" id="KW-0539">Nucleus</keyword>
<keyword evidence="4" id="KW-1133">Transmembrane helix</keyword>
<gene>
    <name evidence="5" type="primary">GTF3C2</name>
    <name evidence="5" type="ORF">BG011_001805</name>
</gene>
<reference evidence="5" key="1">
    <citation type="journal article" date="2020" name="Fungal Divers.">
        <title>Resolving the Mortierellaceae phylogeny through synthesis of multi-gene phylogenetics and phylogenomics.</title>
        <authorList>
            <person name="Vandepol N."/>
            <person name="Liber J."/>
            <person name="Desiro A."/>
            <person name="Na H."/>
            <person name="Kennedy M."/>
            <person name="Barry K."/>
            <person name="Grigoriev I.V."/>
            <person name="Miller A.N."/>
            <person name="O'Donnell K."/>
            <person name="Stajich J.E."/>
            <person name="Bonito G."/>
        </authorList>
    </citation>
    <scope>NUCLEOTIDE SEQUENCE</scope>
    <source>
        <strain evidence="5">KOD948</strain>
    </source>
</reference>
<accession>A0A9P6Q4N4</accession>
<dbReference type="GO" id="GO:0000127">
    <property type="term" value="C:transcription factor TFIIIC complex"/>
    <property type="evidence" value="ECO:0007669"/>
    <property type="project" value="TreeGrafter"/>
</dbReference>
<evidence type="ECO:0000256" key="3">
    <source>
        <dbReference type="ARBA" id="ARBA00023242"/>
    </source>
</evidence>
<comment type="subcellular location">
    <subcellularLocation>
        <location evidence="1">Nucleus</location>
    </subcellularLocation>
</comment>
<keyword evidence="2" id="KW-0804">Transcription</keyword>
<keyword evidence="4" id="KW-0472">Membrane</keyword>
<keyword evidence="4" id="KW-0812">Transmembrane</keyword>
<dbReference type="GO" id="GO:0006383">
    <property type="term" value="P:transcription by RNA polymerase III"/>
    <property type="evidence" value="ECO:0007669"/>
    <property type="project" value="TreeGrafter"/>
</dbReference>
<comment type="caution">
    <text evidence="5">The sequence shown here is derived from an EMBL/GenBank/DDBJ whole genome shotgun (WGS) entry which is preliminary data.</text>
</comment>
<evidence type="ECO:0000313" key="5">
    <source>
        <dbReference type="EMBL" id="KAG0260587.1"/>
    </source>
</evidence>
<organism evidence="5 6">
    <name type="scientific">Mortierella polycephala</name>
    <dbReference type="NCBI Taxonomy" id="41804"/>
    <lineage>
        <taxon>Eukaryota</taxon>
        <taxon>Fungi</taxon>
        <taxon>Fungi incertae sedis</taxon>
        <taxon>Mucoromycota</taxon>
        <taxon>Mortierellomycotina</taxon>
        <taxon>Mortierellomycetes</taxon>
        <taxon>Mortierellales</taxon>
        <taxon>Mortierellaceae</taxon>
        <taxon>Mortierella</taxon>
    </lineage>
</organism>
<dbReference type="GO" id="GO:0005634">
    <property type="term" value="C:nucleus"/>
    <property type="evidence" value="ECO:0007669"/>
    <property type="project" value="UniProtKB-SubCell"/>
</dbReference>
<keyword evidence="6" id="KW-1185">Reference proteome</keyword>
<dbReference type="InterPro" id="IPR015943">
    <property type="entry name" value="WD40/YVTN_repeat-like_dom_sf"/>
</dbReference>
<evidence type="ECO:0000256" key="2">
    <source>
        <dbReference type="ARBA" id="ARBA00023163"/>
    </source>
</evidence>
<evidence type="ECO:0000313" key="6">
    <source>
        <dbReference type="Proteomes" id="UP000726737"/>
    </source>
</evidence>
<evidence type="ECO:0000256" key="4">
    <source>
        <dbReference type="SAM" id="Phobius"/>
    </source>
</evidence>
<dbReference type="AlphaFoldDB" id="A0A9P6Q4N4"/>
<evidence type="ECO:0000256" key="1">
    <source>
        <dbReference type="ARBA" id="ARBA00004123"/>
    </source>
</evidence>
<dbReference type="Gene3D" id="2.130.10.10">
    <property type="entry name" value="YVTN repeat-like/Quinoprotein amine dehydrogenase"/>
    <property type="match status" value="1"/>
</dbReference>
<proteinExistence type="predicted"/>
<name>A0A9P6Q4N4_9FUNG</name>
<dbReference type="InterPro" id="IPR052416">
    <property type="entry name" value="GTF3C_component"/>
</dbReference>
<dbReference type="PANTHER" id="PTHR15052:SF2">
    <property type="entry name" value="GENERAL TRANSCRIPTION FACTOR 3C POLYPEPTIDE 2"/>
    <property type="match status" value="1"/>
</dbReference>
<dbReference type="OrthoDB" id="4703at2759"/>
<protein>
    <submittedName>
        <fullName evidence="5">General transcription factor 3C polypeptide 2</fullName>
    </submittedName>
</protein>
<dbReference type="Proteomes" id="UP000726737">
    <property type="component" value="Unassembled WGS sequence"/>
</dbReference>
<dbReference type="EMBL" id="JAAAJA010000150">
    <property type="protein sequence ID" value="KAG0260587.1"/>
    <property type="molecule type" value="Genomic_DNA"/>
</dbReference>
<feature type="transmembrane region" description="Helical" evidence="4">
    <location>
        <begin position="21"/>
        <end position="44"/>
    </location>
</feature>
<dbReference type="PANTHER" id="PTHR15052">
    <property type="entry name" value="RNA POLYMERASE III TRANSCRIPTION INITIATION FACTOR COMPLEX SUBUNIT"/>
    <property type="match status" value="1"/>
</dbReference>
<sequence>MPIWRTAPKTTGIRDVISRSTIGILFILIHQIYNFAVSLAINFVSMGSLDNGPTKDLNAKKVDFNIHPVIARDDIQLTSESTNQLLESLRPVSASGIQATSELNELPQWIPSPSVHMRKRPSRRTMNMSGAELELIEDEIVRLNTDTQVNNDETRKDMEFIPALAPGDRHKYTCKRVRVRESKPDSRTRHSLILPTRPAEATWRTTTPTTVNGGPGPEDLIYVSMQKDVLAKTVYPDAGCNIKDFCISIDPSELVEYLPSSSVTKVHVGEEQRELPAMSFDFIRGTTGEFYLLNTGISIWAMDWCALTTDHDPSGNGSADYLAVGGLPDIAQNCENRELFCKIGVQDAHPNMIQIWSMNCRTDMNKSPIGEPKAHLDICIVHDYGTVMDLKWCPSGNFSVAESGSHSGDISRLGILAAAFSDGCIRIYTIPATKSLRNQLGLHTPGDGQSTLFRE</sequence>